<dbReference type="Proteomes" id="UP001209878">
    <property type="component" value="Unassembled WGS sequence"/>
</dbReference>
<evidence type="ECO:0000256" key="1">
    <source>
        <dbReference type="ARBA" id="ARBA00022729"/>
    </source>
</evidence>
<dbReference type="EMBL" id="JAODUO010000003">
    <property type="protein sequence ID" value="KAK2194029.1"/>
    <property type="molecule type" value="Genomic_DNA"/>
</dbReference>
<evidence type="ECO:0000313" key="3">
    <source>
        <dbReference type="Proteomes" id="UP001209878"/>
    </source>
</evidence>
<evidence type="ECO:0000313" key="2">
    <source>
        <dbReference type="EMBL" id="KAK2194029.1"/>
    </source>
</evidence>
<name>A0AAD9PG18_RIDPI</name>
<dbReference type="PANTHER" id="PTHR46769">
    <property type="entry name" value="POLYCYSTIC KIDNEY AND HEPATIC DISEASE 1 (AUTOSOMAL RECESSIVE)-LIKE 1"/>
    <property type="match status" value="1"/>
</dbReference>
<gene>
    <name evidence="2" type="ORF">NP493_3g06062</name>
</gene>
<protein>
    <submittedName>
        <fullName evidence="2">Uncharacterized protein</fullName>
    </submittedName>
</protein>
<accession>A0AAD9PG18</accession>
<dbReference type="PANTHER" id="PTHR46769:SF2">
    <property type="entry name" value="FIBROCYSTIN-L ISOFORM 2 PRECURSOR-RELATED"/>
    <property type="match status" value="1"/>
</dbReference>
<keyword evidence="3" id="KW-1185">Reference proteome</keyword>
<comment type="caution">
    <text evidence="2">The sequence shown here is derived from an EMBL/GenBank/DDBJ whole genome shotgun (WGS) entry which is preliminary data.</text>
</comment>
<sequence>MDCDGLKKALLKDEDGSLLGQPGAIVPQSEFEWSTNPTRGLGDYRIPKTMLSTPSGERIDISTRAPHKGILRDAGCVYTSSYQAYECHGLNYELLVVESMDEDTETRRVSPVAVLSGGYVDLINGPQDHGWCFGYTCQRRLSTFPSWRLDVHVDDVYILPVNGARDASSRVILTAPTSPGQYVPDVTTAQTGVNYFDRDTGLLHLVVRGPTPVDIVTTPLIIVSFSLPAMTEDEFFGENIVANLALFLNVPANKIRIASSVRQTSRRRRRQAGSVLLSLEIGNAPGASASAPSASDLSLGRLQTMSSQIVSAYQMQTLGGLLNATLLSMDIVQPPPAPGSEAWVVMATPGSTATASLSPAIIGSLYVTTQPSKAVEADRFGVQPIVGFLDTEVFGSLTDPWVVTATLHPIPGSQVGARLHGETSTRVLDGRARFSTLAISLPGSYVIDFHVSSPAVASALKVTSAPVHVTRAAFTARVTAQPNVTNTSQPFAVTLQIVDTLTAEPAVTWDCEASVYIPSGGHVTGDTTSRSNPYTGQVEFSSLVLNTSSRYFLRFHFKAARANFTFSAISDLIEVVEAGRERPPADVKKSVGLTFDGDYNSTVLGREQFFVTVLHNHLAGRYPSVLLSDFKTREGSIKVTFNITGVEAEVTSALYKFVSLLGVTVLVIYSKATSNGNKSVPSDLCDARDENEATDNKRYTDMFIYPDSKWSKTVFPSSGDLDLEAASTGVVDVC</sequence>
<organism evidence="2 3">
    <name type="scientific">Ridgeia piscesae</name>
    <name type="common">Tubeworm</name>
    <dbReference type="NCBI Taxonomy" id="27915"/>
    <lineage>
        <taxon>Eukaryota</taxon>
        <taxon>Metazoa</taxon>
        <taxon>Spiralia</taxon>
        <taxon>Lophotrochozoa</taxon>
        <taxon>Annelida</taxon>
        <taxon>Polychaeta</taxon>
        <taxon>Sedentaria</taxon>
        <taxon>Canalipalpata</taxon>
        <taxon>Sabellida</taxon>
        <taxon>Siboglinidae</taxon>
        <taxon>Ridgeia</taxon>
    </lineage>
</organism>
<keyword evidence="1" id="KW-0732">Signal</keyword>
<proteinExistence type="predicted"/>
<dbReference type="InterPro" id="IPR052387">
    <property type="entry name" value="Fibrocystin"/>
</dbReference>
<dbReference type="AlphaFoldDB" id="A0AAD9PG18"/>
<reference evidence="2" key="1">
    <citation type="journal article" date="2023" name="Mol. Biol. Evol.">
        <title>Third-Generation Sequencing Reveals the Adaptive Role of the Epigenome in Three Deep-Sea Polychaetes.</title>
        <authorList>
            <person name="Perez M."/>
            <person name="Aroh O."/>
            <person name="Sun Y."/>
            <person name="Lan Y."/>
            <person name="Juniper S.K."/>
            <person name="Young C.R."/>
            <person name="Angers B."/>
            <person name="Qian P.Y."/>
        </authorList>
    </citation>
    <scope>NUCLEOTIDE SEQUENCE</scope>
    <source>
        <strain evidence="2">R07B-5</strain>
    </source>
</reference>